<keyword evidence="9" id="KW-0739">Sodium transport</keyword>
<keyword evidence="8 11" id="KW-0472">Membrane</keyword>
<dbReference type="PANTHER" id="PTHR43269:SF2">
    <property type="entry name" value="SODIUM_PROTON ANTIPORTER 1-RELATED"/>
    <property type="match status" value="1"/>
</dbReference>
<evidence type="ECO:0000256" key="7">
    <source>
        <dbReference type="ARBA" id="ARBA00023065"/>
    </source>
</evidence>
<comment type="caution">
    <text evidence="13">The sequence shown here is derived from an EMBL/GenBank/DDBJ whole genome shotgun (WGS) entry which is preliminary data.</text>
</comment>
<dbReference type="STRING" id="69332.A0A388LR03"/>
<organism evidence="13 14">
    <name type="scientific">Chara braunii</name>
    <name type="common">Braun's stonewort</name>
    <dbReference type="NCBI Taxonomy" id="69332"/>
    <lineage>
        <taxon>Eukaryota</taxon>
        <taxon>Viridiplantae</taxon>
        <taxon>Streptophyta</taxon>
        <taxon>Charophyceae</taxon>
        <taxon>Charales</taxon>
        <taxon>Characeae</taxon>
        <taxon>Chara</taxon>
    </lineage>
</organism>
<dbReference type="OrthoDB" id="2865258at2759"/>
<keyword evidence="2" id="KW-0813">Transport</keyword>
<keyword evidence="14" id="KW-1185">Reference proteome</keyword>
<proteinExistence type="inferred from homology"/>
<dbReference type="Proteomes" id="UP000265515">
    <property type="component" value="Unassembled WGS sequence"/>
</dbReference>
<dbReference type="Pfam" id="PF03600">
    <property type="entry name" value="CitMHS"/>
    <property type="match status" value="1"/>
</dbReference>
<evidence type="ECO:0000256" key="4">
    <source>
        <dbReference type="ARBA" id="ARBA00022692"/>
    </source>
</evidence>
<evidence type="ECO:0000256" key="3">
    <source>
        <dbReference type="ARBA" id="ARBA00022449"/>
    </source>
</evidence>
<name>A0A388LR03_CHABU</name>
<feature type="transmembrane region" description="Helical" evidence="11">
    <location>
        <begin position="94"/>
        <end position="123"/>
    </location>
</feature>
<evidence type="ECO:0000256" key="5">
    <source>
        <dbReference type="ARBA" id="ARBA00022989"/>
    </source>
</evidence>
<evidence type="ECO:0000313" key="13">
    <source>
        <dbReference type="EMBL" id="GBG84760.1"/>
    </source>
</evidence>
<evidence type="ECO:0000256" key="8">
    <source>
        <dbReference type="ARBA" id="ARBA00023136"/>
    </source>
</evidence>
<evidence type="ECO:0000313" key="14">
    <source>
        <dbReference type="Proteomes" id="UP000265515"/>
    </source>
</evidence>
<protein>
    <recommendedName>
        <fullName evidence="12">Citrate transporter-like domain-containing protein</fullName>
    </recommendedName>
</protein>
<reference evidence="13 14" key="1">
    <citation type="journal article" date="2018" name="Cell">
        <title>The Chara Genome: Secondary Complexity and Implications for Plant Terrestrialization.</title>
        <authorList>
            <person name="Nishiyama T."/>
            <person name="Sakayama H."/>
            <person name="Vries J.D."/>
            <person name="Buschmann H."/>
            <person name="Saint-Marcoux D."/>
            <person name="Ullrich K.K."/>
            <person name="Haas F.B."/>
            <person name="Vanderstraeten L."/>
            <person name="Becker D."/>
            <person name="Lang D."/>
            <person name="Vosolsobe S."/>
            <person name="Rombauts S."/>
            <person name="Wilhelmsson P.K.I."/>
            <person name="Janitza P."/>
            <person name="Kern R."/>
            <person name="Heyl A."/>
            <person name="Rumpler F."/>
            <person name="Villalobos L.I.A.C."/>
            <person name="Clay J.M."/>
            <person name="Skokan R."/>
            <person name="Toyoda A."/>
            <person name="Suzuki Y."/>
            <person name="Kagoshima H."/>
            <person name="Schijlen E."/>
            <person name="Tajeshwar N."/>
            <person name="Catarino B."/>
            <person name="Hetherington A.J."/>
            <person name="Saltykova A."/>
            <person name="Bonnot C."/>
            <person name="Breuninger H."/>
            <person name="Symeonidi A."/>
            <person name="Radhakrishnan G.V."/>
            <person name="Van Nieuwerburgh F."/>
            <person name="Deforce D."/>
            <person name="Chang C."/>
            <person name="Karol K.G."/>
            <person name="Hedrich R."/>
            <person name="Ulvskov P."/>
            <person name="Glockner G."/>
            <person name="Delwiche C.F."/>
            <person name="Petrasek J."/>
            <person name="Van de Peer Y."/>
            <person name="Friml J."/>
            <person name="Beilby M."/>
            <person name="Dolan L."/>
            <person name="Kohara Y."/>
            <person name="Sugano S."/>
            <person name="Fujiyama A."/>
            <person name="Delaux P.-M."/>
            <person name="Quint M."/>
            <person name="TheiBen G."/>
            <person name="Hagemann M."/>
            <person name="Harholt J."/>
            <person name="Dunand C."/>
            <person name="Zachgo S."/>
            <person name="Langdale J."/>
            <person name="Maumus F."/>
            <person name="Straeten D.V.D."/>
            <person name="Gould S.B."/>
            <person name="Rensing S.A."/>
        </authorList>
    </citation>
    <scope>NUCLEOTIDE SEQUENCE [LARGE SCALE GENOMIC DNA]</scope>
    <source>
        <strain evidence="13 14">S276</strain>
    </source>
</reference>
<dbReference type="NCBIfam" id="NF038006">
    <property type="entry name" value="NhaD_1"/>
    <property type="match status" value="1"/>
</dbReference>
<dbReference type="InterPro" id="IPR004680">
    <property type="entry name" value="Cit_transptr-like_dom"/>
</dbReference>
<dbReference type="GO" id="GO:0006814">
    <property type="term" value="P:sodium ion transport"/>
    <property type="evidence" value="ECO:0007669"/>
    <property type="project" value="UniProtKB-KW"/>
</dbReference>
<dbReference type="EMBL" id="BFEA01000490">
    <property type="protein sequence ID" value="GBG84760.1"/>
    <property type="molecule type" value="Genomic_DNA"/>
</dbReference>
<feature type="transmembrane region" description="Helical" evidence="11">
    <location>
        <begin position="173"/>
        <end position="193"/>
    </location>
</feature>
<dbReference type="GO" id="GO:0015297">
    <property type="term" value="F:antiporter activity"/>
    <property type="evidence" value="ECO:0007669"/>
    <property type="project" value="UniProtKB-KW"/>
</dbReference>
<dbReference type="InterPro" id="IPR045016">
    <property type="entry name" value="NhaD-like"/>
</dbReference>
<evidence type="ECO:0000259" key="12">
    <source>
        <dbReference type="Pfam" id="PF03600"/>
    </source>
</evidence>
<dbReference type="GO" id="GO:0016020">
    <property type="term" value="C:membrane"/>
    <property type="evidence" value="ECO:0007669"/>
    <property type="project" value="UniProtKB-SubCell"/>
</dbReference>
<gene>
    <name evidence="13" type="ORF">CBR_g39138</name>
</gene>
<keyword evidence="4 11" id="KW-0812">Transmembrane</keyword>
<evidence type="ECO:0000256" key="1">
    <source>
        <dbReference type="ARBA" id="ARBA00004141"/>
    </source>
</evidence>
<feature type="domain" description="Citrate transporter-like" evidence="12">
    <location>
        <begin position="10"/>
        <end position="189"/>
    </location>
</feature>
<keyword evidence="7" id="KW-0406">Ion transport</keyword>
<keyword evidence="5 11" id="KW-1133">Transmembrane helix</keyword>
<accession>A0A388LR03</accession>
<dbReference type="PANTHER" id="PTHR43269">
    <property type="entry name" value="SODIUM/PROTON ANTIPORTER 1-RELATED"/>
    <property type="match status" value="1"/>
</dbReference>
<dbReference type="Gramene" id="GBG84760">
    <property type="protein sequence ID" value="GBG84760"/>
    <property type="gene ID" value="CBR_g39138"/>
</dbReference>
<comment type="similarity">
    <text evidence="10">Belongs to the NhaD Na(+)/H(+) (TC 2.A.62) antiporter family.</text>
</comment>
<evidence type="ECO:0000256" key="11">
    <source>
        <dbReference type="SAM" id="Phobius"/>
    </source>
</evidence>
<evidence type="ECO:0000256" key="9">
    <source>
        <dbReference type="ARBA" id="ARBA00023201"/>
    </source>
</evidence>
<evidence type="ECO:0000256" key="2">
    <source>
        <dbReference type="ARBA" id="ARBA00022448"/>
    </source>
</evidence>
<dbReference type="AlphaFoldDB" id="A0A388LR03"/>
<sequence>MAVVFALGYAGIAFEGVLGFNKSALVLLMTVVLWTIRSITVPGIIAVDELNEQTSSASEIILFLLGAMTIVEVVDAHRCFNIVQAVISTKDMRVVLWMTGLFAFCLSAVLDDLTTTITLISLLRKLVPNPEQRKYCGAAVVLAANAGGAWTPIGDVTTSMLWINGQISAMKIMQALFLPSLVCIIVPLTILSFGR</sequence>
<keyword evidence="6" id="KW-0915">Sodium</keyword>
<keyword evidence="3" id="KW-0050">Antiport</keyword>
<feature type="transmembrane region" description="Helical" evidence="11">
    <location>
        <begin position="135"/>
        <end position="153"/>
    </location>
</feature>
<comment type="subcellular location">
    <subcellularLocation>
        <location evidence="1">Membrane</location>
        <topology evidence="1">Multi-pass membrane protein</topology>
    </subcellularLocation>
</comment>
<evidence type="ECO:0000256" key="10">
    <source>
        <dbReference type="ARBA" id="ARBA00025753"/>
    </source>
</evidence>
<evidence type="ECO:0000256" key="6">
    <source>
        <dbReference type="ARBA" id="ARBA00023053"/>
    </source>
</evidence>